<feature type="signal peptide" evidence="1">
    <location>
        <begin position="1"/>
        <end position="23"/>
    </location>
</feature>
<organism evidence="2 3">
    <name type="scientific">Paxillus involutus ATCC 200175</name>
    <dbReference type="NCBI Taxonomy" id="664439"/>
    <lineage>
        <taxon>Eukaryota</taxon>
        <taxon>Fungi</taxon>
        <taxon>Dikarya</taxon>
        <taxon>Basidiomycota</taxon>
        <taxon>Agaricomycotina</taxon>
        <taxon>Agaricomycetes</taxon>
        <taxon>Agaricomycetidae</taxon>
        <taxon>Boletales</taxon>
        <taxon>Paxilineae</taxon>
        <taxon>Paxillaceae</taxon>
        <taxon>Paxillus</taxon>
    </lineage>
</organism>
<proteinExistence type="predicted"/>
<dbReference type="AlphaFoldDB" id="A0A0C9T5G1"/>
<dbReference type="Proteomes" id="UP000053647">
    <property type="component" value="Unassembled WGS sequence"/>
</dbReference>
<gene>
    <name evidence="2" type="ORF">PAXINDRAFT_44460</name>
</gene>
<reference evidence="3" key="2">
    <citation type="submission" date="2015-01" db="EMBL/GenBank/DDBJ databases">
        <title>Evolutionary Origins and Diversification of the Mycorrhizal Mutualists.</title>
        <authorList>
            <consortium name="DOE Joint Genome Institute"/>
            <consortium name="Mycorrhizal Genomics Consortium"/>
            <person name="Kohler A."/>
            <person name="Kuo A."/>
            <person name="Nagy L.G."/>
            <person name="Floudas D."/>
            <person name="Copeland A."/>
            <person name="Barry K.W."/>
            <person name="Cichocki N."/>
            <person name="Veneault-Fourrey C."/>
            <person name="LaButti K."/>
            <person name="Lindquist E.A."/>
            <person name="Lipzen A."/>
            <person name="Lundell T."/>
            <person name="Morin E."/>
            <person name="Murat C."/>
            <person name="Riley R."/>
            <person name="Ohm R."/>
            <person name="Sun H."/>
            <person name="Tunlid A."/>
            <person name="Henrissat B."/>
            <person name="Grigoriev I.V."/>
            <person name="Hibbett D.S."/>
            <person name="Martin F."/>
        </authorList>
    </citation>
    <scope>NUCLEOTIDE SEQUENCE [LARGE SCALE GENOMIC DNA]</scope>
    <source>
        <strain evidence="3">ATCC 200175</strain>
    </source>
</reference>
<feature type="chain" id="PRO_5002213490" evidence="1">
    <location>
        <begin position="24"/>
        <end position="62"/>
    </location>
</feature>
<protein>
    <submittedName>
        <fullName evidence="2">Uncharacterized protein</fullName>
    </submittedName>
</protein>
<sequence length="62" mass="7359">MCTGKGLHNLFTIILLHCNLVDPHRLWEVTQVHLCDNLHHYLTHRLNTNDPTEEQVYDYGLY</sequence>
<dbReference type="HOGENOM" id="CLU_196976_0_0_1"/>
<dbReference type="OrthoDB" id="1728974at2759"/>
<name>A0A0C9T5G1_PAXIN</name>
<keyword evidence="1" id="KW-0732">Signal</keyword>
<evidence type="ECO:0000313" key="2">
    <source>
        <dbReference type="EMBL" id="KIJ10950.1"/>
    </source>
</evidence>
<evidence type="ECO:0000256" key="1">
    <source>
        <dbReference type="SAM" id="SignalP"/>
    </source>
</evidence>
<feature type="non-terminal residue" evidence="2">
    <location>
        <position position="62"/>
    </location>
</feature>
<reference evidence="2 3" key="1">
    <citation type="submission" date="2014-06" db="EMBL/GenBank/DDBJ databases">
        <authorList>
            <consortium name="DOE Joint Genome Institute"/>
            <person name="Kuo A."/>
            <person name="Kohler A."/>
            <person name="Nagy L.G."/>
            <person name="Floudas D."/>
            <person name="Copeland A."/>
            <person name="Barry K.W."/>
            <person name="Cichocki N."/>
            <person name="Veneault-Fourrey C."/>
            <person name="LaButti K."/>
            <person name="Lindquist E.A."/>
            <person name="Lipzen A."/>
            <person name="Lundell T."/>
            <person name="Morin E."/>
            <person name="Murat C."/>
            <person name="Sun H."/>
            <person name="Tunlid A."/>
            <person name="Henrissat B."/>
            <person name="Grigoriev I.V."/>
            <person name="Hibbett D.S."/>
            <person name="Martin F."/>
            <person name="Nordberg H.P."/>
            <person name="Cantor M.N."/>
            <person name="Hua S.X."/>
        </authorList>
    </citation>
    <scope>NUCLEOTIDE SEQUENCE [LARGE SCALE GENOMIC DNA]</scope>
    <source>
        <strain evidence="2 3">ATCC 200175</strain>
    </source>
</reference>
<keyword evidence="3" id="KW-1185">Reference proteome</keyword>
<accession>A0A0C9T5G1</accession>
<dbReference type="EMBL" id="KN819391">
    <property type="protein sequence ID" value="KIJ10950.1"/>
    <property type="molecule type" value="Genomic_DNA"/>
</dbReference>
<evidence type="ECO:0000313" key="3">
    <source>
        <dbReference type="Proteomes" id="UP000053647"/>
    </source>
</evidence>